<feature type="non-terminal residue" evidence="1">
    <location>
        <position position="1"/>
    </location>
</feature>
<name>A0A382DXY8_9ZZZZ</name>
<proteinExistence type="predicted"/>
<accession>A0A382DXY8</accession>
<dbReference type="EMBL" id="UINC01041386">
    <property type="protein sequence ID" value="SVB42581.1"/>
    <property type="molecule type" value="Genomic_DNA"/>
</dbReference>
<evidence type="ECO:0000313" key="1">
    <source>
        <dbReference type="EMBL" id="SVB42581.1"/>
    </source>
</evidence>
<reference evidence="1" key="1">
    <citation type="submission" date="2018-05" db="EMBL/GenBank/DDBJ databases">
        <authorList>
            <person name="Lanie J.A."/>
            <person name="Ng W.-L."/>
            <person name="Kazmierczak K.M."/>
            <person name="Andrzejewski T.M."/>
            <person name="Davidsen T.M."/>
            <person name="Wayne K.J."/>
            <person name="Tettelin H."/>
            <person name="Glass J.I."/>
            <person name="Rusch D."/>
            <person name="Podicherti R."/>
            <person name="Tsui H.-C.T."/>
            <person name="Winkler M.E."/>
        </authorList>
    </citation>
    <scope>NUCLEOTIDE SEQUENCE</scope>
</reference>
<feature type="non-terminal residue" evidence="1">
    <location>
        <position position="27"/>
    </location>
</feature>
<organism evidence="1">
    <name type="scientific">marine metagenome</name>
    <dbReference type="NCBI Taxonomy" id="408172"/>
    <lineage>
        <taxon>unclassified sequences</taxon>
        <taxon>metagenomes</taxon>
        <taxon>ecological metagenomes</taxon>
    </lineage>
</organism>
<protein>
    <submittedName>
        <fullName evidence="1">Uncharacterized protein</fullName>
    </submittedName>
</protein>
<gene>
    <name evidence="1" type="ORF">METZ01_LOCUS195435</name>
</gene>
<dbReference type="AlphaFoldDB" id="A0A382DXY8"/>
<sequence length="27" mass="3028">VGDIKDNLNLLYYLARFRGIGDIMLSG</sequence>